<keyword evidence="3" id="KW-1185">Reference proteome</keyword>
<evidence type="ECO:0000256" key="1">
    <source>
        <dbReference type="SAM" id="Phobius"/>
    </source>
</evidence>
<dbReference type="EMBL" id="SFCI01002292">
    <property type="protein sequence ID" value="TFY74113.1"/>
    <property type="molecule type" value="Genomic_DNA"/>
</dbReference>
<comment type="caution">
    <text evidence="2">The sequence shown here is derived from an EMBL/GenBank/DDBJ whole genome shotgun (WGS) entry which is preliminary data.</text>
</comment>
<sequence length="59" mass="6321">MRKLLGNPPSFIRQSEHSDSLSITATTLVLTVVVGVASSINVVCKAMYADSQFNCAHLV</sequence>
<gene>
    <name evidence="2" type="ORF">EWM64_g9897</name>
</gene>
<keyword evidence="1" id="KW-1133">Transmembrane helix</keyword>
<feature type="transmembrane region" description="Helical" evidence="1">
    <location>
        <begin position="20"/>
        <end position="44"/>
    </location>
</feature>
<evidence type="ECO:0000313" key="2">
    <source>
        <dbReference type="EMBL" id="TFY74113.1"/>
    </source>
</evidence>
<name>A0A4Y9ZJP9_9AGAM</name>
<proteinExistence type="predicted"/>
<organism evidence="2 3">
    <name type="scientific">Hericium alpestre</name>
    <dbReference type="NCBI Taxonomy" id="135208"/>
    <lineage>
        <taxon>Eukaryota</taxon>
        <taxon>Fungi</taxon>
        <taxon>Dikarya</taxon>
        <taxon>Basidiomycota</taxon>
        <taxon>Agaricomycotina</taxon>
        <taxon>Agaricomycetes</taxon>
        <taxon>Russulales</taxon>
        <taxon>Hericiaceae</taxon>
        <taxon>Hericium</taxon>
    </lineage>
</organism>
<reference evidence="2 3" key="1">
    <citation type="submission" date="2019-02" db="EMBL/GenBank/DDBJ databases">
        <title>Genome sequencing of the rare red list fungi Hericium alpestre (H. flagellum).</title>
        <authorList>
            <person name="Buettner E."/>
            <person name="Kellner H."/>
        </authorList>
    </citation>
    <scope>NUCLEOTIDE SEQUENCE [LARGE SCALE GENOMIC DNA]</scope>
    <source>
        <strain evidence="2 3">DSM 108284</strain>
    </source>
</reference>
<accession>A0A4Y9ZJP9</accession>
<keyword evidence="1" id="KW-0812">Transmembrane</keyword>
<dbReference type="AlphaFoldDB" id="A0A4Y9ZJP9"/>
<protein>
    <submittedName>
        <fullName evidence="2">Uncharacterized protein</fullName>
    </submittedName>
</protein>
<dbReference type="Proteomes" id="UP000298061">
    <property type="component" value="Unassembled WGS sequence"/>
</dbReference>
<evidence type="ECO:0000313" key="3">
    <source>
        <dbReference type="Proteomes" id="UP000298061"/>
    </source>
</evidence>
<keyword evidence="1" id="KW-0472">Membrane</keyword>